<proteinExistence type="predicted"/>
<evidence type="ECO:0000256" key="1">
    <source>
        <dbReference type="SAM" id="Phobius"/>
    </source>
</evidence>
<keyword evidence="1" id="KW-1133">Transmembrane helix</keyword>
<evidence type="ECO:0008006" key="4">
    <source>
        <dbReference type="Google" id="ProtNLM"/>
    </source>
</evidence>
<reference evidence="3" key="1">
    <citation type="journal article" date="2019" name="Int. J. Syst. Evol. Microbiol.">
        <title>The Global Catalogue of Microorganisms (GCM) 10K type strain sequencing project: providing services to taxonomists for standard genome sequencing and annotation.</title>
        <authorList>
            <consortium name="The Broad Institute Genomics Platform"/>
            <consortium name="The Broad Institute Genome Sequencing Center for Infectious Disease"/>
            <person name="Wu L."/>
            <person name="Ma J."/>
        </authorList>
    </citation>
    <scope>NUCLEOTIDE SEQUENCE [LARGE SCALE GENOMIC DNA]</scope>
    <source>
        <strain evidence="3">KCTC 32514</strain>
    </source>
</reference>
<evidence type="ECO:0000313" key="2">
    <source>
        <dbReference type="EMBL" id="MFD2917007.1"/>
    </source>
</evidence>
<name>A0ABW5ZWS7_9FLAO</name>
<evidence type="ECO:0000313" key="3">
    <source>
        <dbReference type="Proteomes" id="UP001597548"/>
    </source>
</evidence>
<feature type="transmembrane region" description="Helical" evidence="1">
    <location>
        <begin position="180"/>
        <end position="202"/>
    </location>
</feature>
<protein>
    <recommendedName>
        <fullName evidence="4">DUF1048 domain-containing protein</fullName>
    </recommendedName>
</protein>
<keyword evidence="1" id="KW-0812">Transmembrane</keyword>
<feature type="transmembrane region" description="Helical" evidence="1">
    <location>
        <begin position="120"/>
        <end position="141"/>
    </location>
</feature>
<organism evidence="2 3">
    <name type="scientific">Psychroserpens luteus</name>
    <dbReference type="NCBI Taxonomy" id="1434066"/>
    <lineage>
        <taxon>Bacteria</taxon>
        <taxon>Pseudomonadati</taxon>
        <taxon>Bacteroidota</taxon>
        <taxon>Flavobacteriia</taxon>
        <taxon>Flavobacteriales</taxon>
        <taxon>Flavobacteriaceae</taxon>
        <taxon>Psychroserpens</taxon>
    </lineage>
</organism>
<dbReference type="RefSeq" id="WP_194506148.1">
    <property type="nucleotide sequence ID" value="NZ_JADILU010000001.1"/>
</dbReference>
<gene>
    <name evidence="2" type="ORF">ACFS29_15240</name>
</gene>
<comment type="caution">
    <text evidence="2">The sequence shown here is derived from an EMBL/GenBank/DDBJ whole genome shotgun (WGS) entry which is preliminary data.</text>
</comment>
<feature type="transmembrane region" description="Helical" evidence="1">
    <location>
        <begin position="90"/>
        <end position="108"/>
    </location>
</feature>
<feature type="transmembrane region" description="Helical" evidence="1">
    <location>
        <begin position="153"/>
        <end position="174"/>
    </location>
</feature>
<sequence length="219" mass="25956">MVKLEKEDIQFIENYLENSDIFYADIRMEMTDHVASEIEQLMDSEHTTFYETFKDYMLSNKAILLESNKQFIRGADKSILKRLMVETLKLPTLLVFGLTFFISFKWLSTIEVENLRDYMSLFPILSIVPFCIVYVIALNMFKLPRFSGIERLAFLYMICFQFFNFISSFSGVYIQSKSNFYIVAVVMSIIMTLSLLIIKITLKIINQYRNNYKFNYEIE</sequence>
<keyword evidence="3" id="KW-1185">Reference proteome</keyword>
<dbReference type="EMBL" id="JBHUOS010000010">
    <property type="protein sequence ID" value="MFD2917007.1"/>
    <property type="molecule type" value="Genomic_DNA"/>
</dbReference>
<accession>A0ABW5ZWS7</accession>
<dbReference type="Proteomes" id="UP001597548">
    <property type="component" value="Unassembled WGS sequence"/>
</dbReference>
<keyword evidence="1" id="KW-0472">Membrane</keyword>